<evidence type="ECO:0000313" key="2">
    <source>
        <dbReference type="Proteomes" id="UP000232323"/>
    </source>
</evidence>
<gene>
    <name evidence="1" type="ORF">CEUSTIGMA_g1070.t1</name>
</gene>
<name>A0A250WSE8_9CHLO</name>
<dbReference type="Proteomes" id="UP000232323">
    <property type="component" value="Unassembled WGS sequence"/>
</dbReference>
<dbReference type="EMBL" id="BEGY01000004">
    <property type="protein sequence ID" value="GAX73619.1"/>
    <property type="molecule type" value="Genomic_DNA"/>
</dbReference>
<comment type="caution">
    <text evidence="1">The sequence shown here is derived from an EMBL/GenBank/DDBJ whole genome shotgun (WGS) entry which is preliminary data.</text>
</comment>
<evidence type="ECO:0000313" key="1">
    <source>
        <dbReference type="EMBL" id="GAX73619.1"/>
    </source>
</evidence>
<protein>
    <submittedName>
        <fullName evidence="1">Uncharacterized protein</fullName>
    </submittedName>
</protein>
<keyword evidence="2" id="KW-1185">Reference proteome</keyword>
<proteinExistence type="predicted"/>
<sequence length="74" mass="8397">MSTFESIISDWDEGLIMKSGAKLAPLRVLEDTKLRDDYWRSGPTVIKSVLSYNSLMYMILRNKSDADEGGDMHP</sequence>
<organism evidence="1 2">
    <name type="scientific">Chlamydomonas eustigma</name>
    <dbReference type="NCBI Taxonomy" id="1157962"/>
    <lineage>
        <taxon>Eukaryota</taxon>
        <taxon>Viridiplantae</taxon>
        <taxon>Chlorophyta</taxon>
        <taxon>core chlorophytes</taxon>
        <taxon>Chlorophyceae</taxon>
        <taxon>CS clade</taxon>
        <taxon>Chlamydomonadales</taxon>
        <taxon>Chlamydomonadaceae</taxon>
        <taxon>Chlamydomonas</taxon>
    </lineage>
</organism>
<reference evidence="1 2" key="1">
    <citation type="submission" date="2017-08" db="EMBL/GenBank/DDBJ databases">
        <title>Acidophilic green algal genome provides insights into adaptation to an acidic environment.</title>
        <authorList>
            <person name="Hirooka S."/>
            <person name="Hirose Y."/>
            <person name="Kanesaki Y."/>
            <person name="Higuchi S."/>
            <person name="Fujiwara T."/>
            <person name="Onuma R."/>
            <person name="Era A."/>
            <person name="Ohbayashi R."/>
            <person name="Uzuka A."/>
            <person name="Nozaki H."/>
            <person name="Yoshikawa H."/>
            <person name="Miyagishima S.Y."/>
        </authorList>
    </citation>
    <scope>NUCLEOTIDE SEQUENCE [LARGE SCALE GENOMIC DNA]</scope>
    <source>
        <strain evidence="1 2">NIES-2499</strain>
    </source>
</reference>
<accession>A0A250WSE8</accession>
<dbReference type="AlphaFoldDB" id="A0A250WSE8"/>